<dbReference type="FunCoup" id="A0A402D3I8">
    <property type="interactions" value="395"/>
</dbReference>
<proteinExistence type="predicted"/>
<dbReference type="KEGG" id="ccot:CCAX7_39230"/>
<dbReference type="GO" id="GO:0050660">
    <property type="term" value="F:flavin adenine dinucleotide binding"/>
    <property type="evidence" value="ECO:0007669"/>
    <property type="project" value="InterPro"/>
</dbReference>
<evidence type="ECO:0000256" key="4">
    <source>
        <dbReference type="ARBA" id="ARBA00049872"/>
    </source>
</evidence>
<dbReference type="InterPro" id="IPR012727">
    <property type="entry name" value="Gly_oxidase_ThiO"/>
</dbReference>
<dbReference type="EMBL" id="AP025739">
    <property type="protein sequence ID" value="BDI31872.1"/>
    <property type="molecule type" value="Genomic_DNA"/>
</dbReference>
<dbReference type="PANTHER" id="PTHR13847">
    <property type="entry name" value="SARCOSINE DEHYDROGENASE-RELATED"/>
    <property type="match status" value="1"/>
</dbReference>
<dbReference type="SUPFAM" id="SSF54373">
    <property type="entry name" value="FAD-linked reductases, C-terminal domain"/>
    <property type="match status" value="1"/>
</dbReference>
<dbReference type="EC" id="1.4.3.19" evidence="5"/>
<feature type="domain" description="FAD dependent oxidoreductase" evidence="6">
    <location>
        <begin position="1"/>
        <end position="338"/>
    </location>
</feature>
<keyword evidence="2" id="KW-0784">Thiamine biosynthesis</keyword>
<evidence type="ECO:0000256" key="1">
    <source>
        <dbReference type="ARBA" id="ARBA00004948"/>
    </source>
</evidence>
<sequence>MIGLSLTVRLAQRGVRVAVVDNHLPGQATHAAAGMLAPLSEASGDGPILELGLASLEAYPDFVEQVAVISKLPLRIEGNGLLRIAQSDDEAKHLKAAFHRRSHLSLPQELLTAEDLREAEPLLSPAIALAVRSPAERHIQPRLLLAALWKAAENLGAEIFASEAVTSILHNGARIQAVQTECRTVPCGQCVLCGGAWSAAAAAMLTGTTLPVTPLKGQIAVLELTGSPLLRHTIYAHSRYLVPRDNGEIVIGATEEPEAGFDAATHPYTISRLRLDAEALVPALSGLPLSSAWSGLRPASPDGLPILGRLPHWDNAHAATGHGRNGILLAPQTADLLTACILDGQDPPQAFSPQRFEARS</sequence>
<dbReference type="GO" id="GO:0005737">
    <property type="term" value="C:cytoplasm"/>
    <property type="evidence" value="ECO:0007669"/>
    <property type="project" value="TreeGrafter"/>
</dbReference>
<dbReference type="SUPFAM" id="SSF51905">
    <property type="entry name" value="FAD/NAD(P)-binding domain"/>
    <property type="match status" value="1"/>
</dbReference>
<dbReference type="AlphaFoldDB" id="A0A402D3I8"/>
<comment type="catalytic activity">
    <reaction evidence="4">
        <text>glycine + O2 + H2O = glyoxylate + H2O2 + NH4(+)</text>
        <dbReference type="Rhea" id="RHEA:11532"/>
        <dbReference type="ChEBI" id="CHEBI:15377"/>
        <dbReference type="ChEBI" id="CHEBI:15379"/>
        <dbReference type="ChEBI" id="CHEBI:16240"/>
        <dbReference type="ChEBI" id="CHEBI:28938"/>
        <dbReference type="ChEBI" id="CHEBI:36655"/>
        <dbReference type="ChEBI" id="CHEBI:57305"/>
        <dbReference type="EC" id="1.4.3.19"/>
    </reaction>
</comment>
<dbReference type="InterPro" id="IPR036188">
    <property type="entry name" value="FAD/NAD-bd_sf"/>
</dbReference>
<name>A0A402D3I8_9BACT</name>
<dbReference type="Gene3D" id="3.50.50.60">
    <property type="entry name" value="FAD/NAD(P)-binding domain"/>
    <property type="match status" value="1"/>
</dbReference>
<accession>A0A402D3I8</accession>
<gene>
    <name evidence="7" type="ORF">CCAX7_39230</name>
</gene>
<reference evidence="7 8" key="1">
    <citation type="journal article" date="2019" name="Int. J. Syst. Evol. Microbiol.">
        <title>Capsulimonas corticalis gen. nov., sp. nov., an aerobic capsulated bacterium, of a novel bacterial order, Capsulimonadales ord. nov., of the class Armatimonadia of the phylum Armatimonadetes.</title>
        <authorList>
            <person name="Li J."/>
            <person name="Kudo C."/>
            <person name="Tonouchi A."/>
        </authorList>
    </citation>
    <scope>NUCLEOTIDE SEQUENCE [LARGE SCALE GENOMIC DNA]</scope>
    <source>
        <strain evidence="7 8">AX-7</strain>
    </source>
</reference>
<dbReference type="Pfam" id="PF01266">
    <property type="entry name" value="DAO"/>
    <property type="match status" value="1"/>
</dbReference>
<dbReference type="Proteomes" id="UP000287394">
    <property type="component" value="Chromosome"/>
</dbReference>
<keyword evidence="8" id="KW-1185">Reference proteome</keyword>
<dbReference type="GO" id="GO:0009228">
    <property type="term" value="P:thiamine biosynthetic process"/>
    <property type="evidence" value="ECO:0007669"/>
    <property type="project" value="UniProtKB-KW"/>
</dbReference>
<keyword evidence="3" id="KW-0560">Oxidoreductase</keyword>
<protein>
    <recommendedName>
        <fullName evidence="5">glycine oxidase</fullName>
        <ecNumber evidence="5">1.4.3.19</ecNumber>
    </recommendedName>
</protein>
<evidence type="ECO:0000259" key="6">
    <source>
        <dbReference type="Pfam" id="PF01266"/>
    </source>
</evidence>
<evidence type="ECO:0000256" key="5">
    <source>
        <dbReference type="ARBA" id="ARBA00050018"/>
    </source>
</evidence>
<comment type="pathway">
    <text evidence="1">Cofactor biosynthesis; thiamine diphosphate biosynthesis.</text>
</comment>
<dbReference type="Gene3D" id="3.30.9.10">
    <property type="entry name" value="D-Amino Acid Oxidase, subunit A, domain 2"/>
    <property type="match status" value="1"/>
</dbReference>
<evidence type="ECO:0000313" key="8">
    <source>
        <dbReference type="Proteomes" id="UP000287394"/>
    </source>
</evidence>
<dbReference type="InterPro" id="IPR006076">
    <property type="entry name" value="FAD-dep_OxRdtase"/>
</dbReference>
<dbReference type="NCBIfam" id="TIGR02352">
    <property type="entry name" value="thiamin_ThiO"/>
    <property type="match status" value="1"/>
</dbReference>
<evidence type="ECO:0000313" key="7">
    <source>
        <dbReference type="EMBL" id="BDI31872.1"/>
    </source>
</evidence>
<organism evidence="7 8">
    <name type="scientific">Capsulimonas corticalis</name>
    <dbReference type="NCBI Taxonomy" id="2219043"/>
    <lineage>
        <taxon>Bacteria</taxon>
        <taxon>Bacillati</taxon>
        <taxon>Armatimonadota</taxon>
        <taxon>Armatimonadia</taxon>
        <taxon>Capsulimonadales</taxon>
        <taxon>Capsulimonadaceae</taxon>
        <taxon>Capsulimonas</taxon>
    </lineage>
</organism>
<dbReference type="GO" id="GO:0043799">
    <property type="term" value="F:glycine oxidase activity"/>
    <property type="evidence" value="ECO:0007669"/>
    <property type="project" value="UniProtKB-EC"/>
</dbReference>
<dbReference type="GO" id="GO:0009229">
    <property type="term" value="P:thiamine diphosphate biosynthetic process"/>
    <property type="evidence" value="ECO:0007669"/>
    <property type="project" value="UniProtKB-UniPathway"/>
</dbReference>
<evidence type="ECO:0000256" key="3">
    <source>
        <dbReference type="ARBA" id="ARBA00023002"/>
    </source>
</evidence>
<evidence type="ECO:0000256" key="2">
    <source>
        <dbReference type="ARBA" id="ARBA00022977"/>
    </source>
</evidence>
<dbReference type="PANTHER" id="PTHR13847:SF289">
    <property type="entry name" value="GLYCINE OXIDASE"/>
    <property type="match status" value="1"/>
</dbReference>